<feature type="domain" description="Prepilin type IV endopeptidase peptidase" evidence="3">
    <location>
        <begin position="67"/>
        <end position="167"/>
    </location>
</feature>
<evidence type="ECO:0000259" key="3">
    <source>
        <dbReference type="Pfam" id="PF01478"/>
    </source>
</evidence>
<reference evidence="5" key="1">
    <citation type="submission" date="2016-10" db="EMBL/GenBank/DDBJ databases">
        <authorList>
            <person name="Varghese N."/>
            <person name="Submissions S."/>
        </authorList>
    </citation>
    <scope>NUCLEOTIDE SEQUENCE [LARGE SCALE GENOMIC DNA]</scope>
    <source>
        <strain evidence="5">DSM 45789</strain>
    </source>
</reference>
<keyword evidence="5" id="KW-1185">Reference proteome</keyword>
<keyword evidence="4" id="KW-0808">Transferase</keyword>
<dbReference type="GO" id="GO:0008168">
    <property type="term" value="F:methyltransferase activity"/>
    <property type="evidence" value="ECO:0007669"/>
    <property type="project" value="UniProtKB-KW"/>
</dbReference>
<dbReference type="Proteomes" id="UP000198660">
    <property type="component" value="Unassembled WGS sequence"/>
</dbReference>
<sequence>MNEILWFAVIGWILGRSMHRMANGVLGLGGKVVSTPTRLWASSLLLAVSFAGVVWTTLNPWDKVIGCLLFLVLGVAVWTDLSFKVIPNRLTIPAGVHFLGLSIIKGEGWASLMSALVCGGFLLLIALLSKGGVGGGDIKLATAAGAALGFPSALAGLFSSLFLGGLAAAIFLLIGRVGKGFALPFAPFILGGFGSSFFVGEMLVQGYLSFFD</sequence>
<keyword evidence="2" id="KW-0812">Transmembrane</keyword>
<comment type="similarity">
    <text evidence="1">Belongs to the peptidase A24 family.</text>
</comment>
<name>A0A1I6U315_9BACL</name>
<dbReference type="GO" id="GO:0005886">
    <property type="term" value="C:plasma membrane"/>
    <property type="evidence" value="ECO:0007669"/>
    <property type="project" value="TreeGrafter"/>
</dbReference>
<gene>
    <name evidence="4" type="ORF">SAMN05444972_11332</name>
</gene>
<feature type="transmembrane region" description="Helical" evidence="2">
    <location>
        <begin position="108"/>
        <end position="128"/>
    </location>
</feature>
<dbReference type="EMBL" id="FPAA01000013">
    <property type="protein sequence ID" value="SFS95866.1"/>
    <property type="molecule type" value="Genomic_DNA"/>
</dbReference>
<keyword evidence="2" id="KW-1133">Transmembrane helix</keyword>
<feature type="transmembrane region" description="Helical" evidence="2">
    <location>
        <begin position="65"/>
        <end position="83"/>
    </location>
</feature>
<proteinExistence type="inferred from homology"/>
<dbReference type="PANTHER" id="PTHR30487">
    <property type="entry name" value="TYPE 4 PREPILIN-LIKE PROTEINS LEADER PEPTIDE-PROCESSING ENZYME"/>
    <property type="match status" value="1"/>
</dbReference>
<dbReference type="PANTHER" id="PTHR30487:SF0">
    <property type="entry name" value="PREPILIN LEADER PEPTIDASE_N-METHYLTRANSFERASE-RELATED"/>
    <property type="match status" value="1"/>
</dbReference>
<dbReference type="Pfam" id="PF01478">
    <property type="entry name" value="Peptidase_A24"/>
    <property type="match status" value="1"/>
</dbReference>
<dbReference type="GO" id="GO:0006465">
    <property type="term" value="P:signal peptide processing"/>
    <property type="evidence" value="ECO:0007669"/>
    <property type="project" value="TreeGrafter"/>
</dbReference>
<evidence type="ECO:0000313" key="4">
    <source>
        <dbReference type="EMBL" id="SFS95866.1"/>
    </source>
</evidence>
<dbReference type="GO" id="GO:0004190">
    <property type="term" value="F:aspartic-type endopeptidase activity"/>
    <property type="evidence" value="ECO:0007669"/>
    <property type="project" value="InterPro"/>
</dbReference>
<dbReference type="Gene3D" id="1.20.120.1220">
    <property type="match status" value="1"/>
</dbReference>
<keyword evidence="4" id="KW-0489">Methyltransferase</keyword>
<keyword evidence="2" id="KW-0472">Membrane</keyword>
<organism evidence="4 5">
    <name type="scientific">Marininema halotolerans</name>
    <dbReference type="NCBI Taxonomy" id="1155944"/>
    <lineage>
        <taxon>Bacteria</taxon>
        <taxon>Bacillati</taxon>
        <taxon>Bacillota</taxon>
        <taxon>Bacilli</taxon>
        <taxon>Bacillales</taxon>
        <taxon>Thermoactinomycetaceae</taxon>
        <taxon>Marininema</taxon>
    </lineage>
</organism>
<dbReference type="AlphaFoldDB" id="A0A1I6U315"/>
<evidence type="ECO:0000256" key="1">
    <source>
        <dbReference type="ARBA" id="ARBA00005801"/>
    </source>
</evidence>
<feature type="transmembrane region" description="Helical" evidence="2">
    <location>
        <begin position="185"/>
        <end position="204"/>
    </location>
</feature>
<evidence type="ECO:0000313" key="5">
    <source>
        <dbReference type="Proteomes" id="UP000198660"/>
    </source>
</evidence>
<dbReference type="InterPro" id="IPR000045">
    <property type="entry name" value="Prepilin_IV_endopep_pep"/>
</dbReference>
<accession>A0A1I6U315</accession>
<dbReference type="GO" id="GO:0032259">
    <property type="term" value="P:methylation"/>
    <property type="evidence" value="ECO:0007669"/>
    <property type="project" value="UniProtKB-KW"/>
</dbReference>
<protein>
    <submittedName>
        <fullName evidence="4">Leader peptidase (Prepilin peptidase) / N-methyltransferase/leader peptidase (Prepilin peptidase) / N-methyltransferase</fullName>
    </submittedName>
</protein>
<feature type="transmembrane region" description="Helical" evidence="2">
    <location>
        <begin position="37"/>
        <end position="58"/>
    </location>
</feature>
<dbReference type="RefSeq" id="WP_176392117.1">
    <property type="nucleotide sequence ID" value="NZ_FPAA01000013.1"/>
</dbReference>
<evidence type="ECO:0000256" key="2">
    <source>
        <dbReference type="SAM" id="Phobius"/>
    </source>
</evidence>
<feature type="transmembrane region" description="Helical" evidence="2">
    <location>
        <begin position="140"/>
        <end position="173"/>
    </location>
</feature>
<dbReference type="InterPro" id="IPR050882">
    <property type="entry name" value="Prepilin_peptidase/N-MTase"/>
</dbReference>